<dbReference type="PANTHER" id="PTHR13812">
    <property type="entry name" value="KETIMINE REDUCTASE MU-CRYSTALLIN"/>
    <property type="match status" value="1"/>
</dbReference>
<dbReference type="PANTHER" id="PTHR13812:SF19">
    <property type="entry name" value="KETIMINE REDUCTASE MU-CRYSTALLIN"/>
    <property type="match status" value="1"/>
</dbReference>
<keyword evidence="2" id="KW-1185">Reference proteome</keyword>
<dbReference type="Pfam" id="PF02423">
    <property type="entry name" value="OCD_Mu_crystall"/>
    <property type="match status" value="1"/>
</dbReference>
<dbReference type="SUPFAM" id="SSF51735">
    <property type="entry name" value="NAD(P)-binding Rossmann-fold domains"/>
    <property type="match status" value="1"/>
</dbReference>
<reference evidence="1 2" key="1">
    <citation type="submission" date="2016-03" db="EMBL/GenBank/DDBJ databases">
        <title>Chemosynthetic sulphur-oxidizing symbionts of marine invertebrate animals are capable of nitrogen fixation.</title>
        <authorList>
            <person name="Petersen J.M."/>
            <person name="Kemper A."/>
            <person name="Gruber-Vodicka H."/>
            <person name="Cardini U."/>
            <person name="Geest Mvander."/>
            <person name="Kleiner M."/>
            <person name="Bulgheresi S."/>
            <person name="Fussmann M."/>
            <person name="Herbold C."/>
            <person name="Seah B.K.B."/>
            <person name="Antony C.Paul."/>
            <person name="Liu D."/>
            <person name="Belitz A."/>
            <person name="Weber M."/>
        </authorList>
    </citation>
    <scope>NUCLEOTIDE SEQUENCE [LARGE SCALE GENOMIC DNA]</scope>
    <source>
        <strain evidence="1">G_D</strain>
    </source>
</reference>
<sequence length="336" mass="37373">MRLLTINHIRDLMRQYGLQAFLRDLTTRVKSDFSRWDEFAKSERHATHFEHGVIELMPCSDQAHYSFKFVNGHPGNVQKGLPSILSLGVLAEVETGMPILVAETGIMTALRTAAVTALGARYLARRDSRRVGIIGCGAQAEFQLLALANEFPIEQVNYLDIDPHAAEKFARNLSTQVWRMQQKQNPESLLEGIDILVTATASRKKVVLFRADQIIPGMHIHALGGDCPGKTELPPQLIDRATVVVEYLPQTRVEGEIQNRQGATAPVELQSLVRQNHPGRQHDSEITLFDAVGFAVEDFSALMLLEELAVAHDIGESIQLLAIPPEPKNLYGYLID</sequence>
<organism evidence="1 2">
    <name type="scientific">Candidatus Thiodiazotropha endoloripes</name>
    <dbReference type="NCBI Taxonomy" id="1818881"/>
    <lineage>
        <taxon>Bacteria</taxon>
        <taxon>Pseudomonadati</taxon>
        <taxon>Pseudomonadota</taxon>
        <taxon>Gammaproteobacteria</taxon>
        <taxon>Chromatiales</taxon>
        <taxon>Sedimenticolaceae</taxon>
        <taxon>Candidatus Thiodiazotropha</taxon>
    </lineage>
</organism>
<proteinExistence type="predicted"/>
<name>A0A1E2URD0_9GAMM</name>
<evidence type="ECO:0000313" key="1">
    <source>
        <dbReference type="EMBL" id="ODB97307.1"/>
    </source>
</evidence>
<dbReference type="Gene3D" id="3.30.1780.10">
    <property type="entry name" value="ornithine cyclodeaminase, domain 1"/>
    <property type="match status" value="1"/>
</dbReference>
<dbReference type="InterPro" id="IPR023401">
    <property type="entry name" value="ODC_N"/>
</dbReference>
<dbReference type="EMBL" id="LVJZ01000003">
    <property type="protein sequence ID" value="ODB97307.1"/>
    <property type="molecule type" value="Genomic_DNA"/>
</dbReference>
<dbReference type="RefSeq" id="WP_069005079.1">
    <property type="nucleotide sequence ID" value="NZ_LVJX01000007.1"/>
</dbReference>
<dbReference type="STRING" id="1818881.A3196_11370"/>
<comment type="caution">
    <text evidence="1">The sequence shown here is derived from an EMBL/GenBank/DDBJ whole genome shotgun (WGS) entry which is preliminary data.</text>
</comment>
<dbReference type="NCBIfam" id="NF005762">
    <property type="entry name" value="PRK07589.1"/>
    <property type="match status" value="1"/>
</dbReference>
<dbReference type="Gene3D" id="3.40.50.720">
    <property type="entry name" value="NAD(P)-binding Rossmann-like Domain"/>
    <property type="match status" value="1"/>
</dbReference>
<protein>
    <recommendedName>
        <fullName evidence="3">Ornithine cyclodeaminase</fullName>
    </recommendedName>
</protein>
<dbReference type="Proteomes" id="UP000094849">
    <property type="component" value="Unassembled WGS sequence"/>
</dbReference>
<gene>
    <name evidence="1" type="ORF">A3196_11370</name>
</gene>
<dbReference type="OrthoDB" id="9809203at2"/>
<evidence type="ECO:0000313" key="2">
    <source>
        <dbReference type="Proteomes" id="UP000094849"/>
    </source>
</evidence>
<accession>A0A1E2URD0</accession>
<dbReference type="AlphaFoldDB" id="A0A1E2URD0"/>
<dbReference type="PIRSF" id="PIRSF001439">
    <property type="entry name" value="CryM"/>
    <property type="match status" value="1"/>
</dbReference>
<dbReference type="InterPro" id="IPR003462">
    <property type="entry name" value="ODC_Mu_crystall"/>
</dbReference>
<dbReference type="InterPro" id="IPR036291">
    <property type="entry name" value="NAD(P)-bd_dom_sf"/>
</dbReference>
<evidence type="ECO:0008006" key="3">
    <source>
        <dbReference type="Google" id="ProtNLM"/>
    </source>
</evidence>